<keyword evidence="3" id="KW-1185">Reference proteome</keyword>
<evidence type="ECO:0000313" key="3">
    <source>
        <dbReference type="Proteomes" id="UP000198914"/>
    </source>
</evidence>
<keyword evidence="1" id="KW-0472">Membrane</keyword>
<evidence type="ECO:0000256" key="1">
    <source>
        <dbReference type="SAM" id="Phobius"/>
    </source>
</evidence>
<dbReference type="AlphaFoldDB" id="A0A1H3SZZ7"/>
<protein>
    <submittedName>
        <fullName evidence="2">Uncharacterized protein</fullName>
    </submittedName>
</protein>
<sequence>MSKFNWRNGPAAGLVLGVFIFCMSGWLLWTLSANQTEHRVRSEEAAKRYTEYAEDRVDEMCFRLDGQALRRCIQEEIETSHDHNRSDQDLDAQQTMAFFTQIMGATALLGVVLGVGSVALIYMTLSETREMTAQARGMGRDQSRAYVHADRAHFFWGGESQKHPRVEIWVRNTGLTPANWYEIRIKDLVYPHEGFDETTPLIDQVKLPEKFEGPWNAIPADSKGNKATFHFDRDETKRIKLAAMDGLGLSAPTYGLSIVGEIRYQTFFGEVFVSQFVFGRSMLPAYRLERSETRDVDGVKVTDNIEKPIHLSRYAAKIDTYKKVQREG</sequence>
<evidence type="ECO:0000313" key="2">
    <source>
        <dbReference type="EMBL" id="SDZ43350.1"/>
    </source>
</evidence>
<organism evidence="2 3">
    <name type="scientific">Jannaschia faecimaris</name>
    <dbReference type="NCBI Taxonomy" id="1244108"/>
    <lineage>
        <taxon>Bacteria</taxon>
        <taxon>Pseudomonadati</taxon>
        <taxon>Pseudomonadota</taxon>
        <taxon>Alphaproteobacteria</taxon>
        <taxon>Rhodobacterales</taxon>
        <taxon>Roseobacteraceae</taxon>
        <taxon>Jannaschia</taxon>
    </lineage>
</organism>
<keyword evidence="1" id="KW-1133">Transmembrane helix</keyword>
<reference evidence="3" key="1">
    <citation type="submission" date="2016-10" db="EMBL/GenBank/DDBJ databases">
        <authorList>
            <person name="Varghese N."/>
            <person name="Submissions S."/>
        </authorList>
    </citation>
    <scope>NUCLEOTIDE SEQUENCE [LARGE SCALE GENOMIC DNA]</scope>
    <source>
        <strain evidence="3">DSM 100420</strain>
    </source>
</reference>
<feature type="transmembrane region" description="Helical" evidence="1">
    <location>
        <begin position="98"/>
        <end position="122"/>
    </location>
</feature>
<dbReference type="EMBL" id="FNPX01000014">
    <property type="protein sequence ID" value="SDZ43350.1"/>
    <property type="molecule type" value="Genomic_DNA"/>
</dbReference>
<dbReference type="RefSeq" id="WP_139176662.1">
    <property type="nucleotide sequence ID" value="NZ_FNPX01000014.1"/>
</dbReference>
<proteinExistence type="predicted"/>
<accession>A0A1H3SZZ7</accession>
<name>A0A1H3SZZ7_9RHOB</name>
<keyword evidence="1" id="KW-0812">Transmembrane</keyword>
<dbReference type="OrthoDB" id="8482095at2"/>
<dbReference type="Proteomes" id="UP000198914">
    <property type="component" value="Unassembled WGS sequence"/>
</dbReference>
<gene>
    <name evidence="2" type="ORF">SAMN05444004_11473</name>
</gene>
<feature type="transmembrane region" description="Helical" evidence="1">
    <location>
        <begin position="12"/>
        <end position="29"/>
    </location>
</feature>